<reference evidence="1 2" key="1">
    <citation type="submission" date="2016-04" db="EMBL/GenBank/DDBJ databases">
        <title>Complete genome sequence of Dokdonella koreensis DS-123T.</title>
        <authorList>
            <person name="Kim J.F."/>
            <person name="Lee H."/>
            <person name="Kwak M.-J."/>
        </authorList>
    </citation>
    <scope>NUCLEOTIDE SEQUENCE [LARGE SCALE GENOMIC DNA]</scope>
    <source>
        <strain evidence="1 2">DS-123</strain>
    </source>
</reference>
<name>A0A160DT61_9GAMM</name>
<dbReference type="STRING" id="1300342.I596_1512"/>
<accession>A0A160DT61</accession>
<evidence type="ECO:0000313" key="2">
    <source>
        <dbReference type="Proteomes" id="UP000076830"/>
    </source>
</evidence>
<protein>
    <submittedName>
        <fullName evidence="1">Biotin carboxylase</fullName>
    </submittedName>
</protein>
<dbReference type="PATRIC" id="fig|1300342.3.peg.1473"/>
<organism evidence="1 2">
    <name type="scientific">Dokdonella koreensis DS-123</name>
    <dbReference type="NCBI Taxonomy" id="1300342"/>
    <lineage>
        <taxon>Bacteria</taxon>
        <taxon>Pseudomonadati</taxon>
        <taxon>Pseudomonadota</taxon>
        <taxon>Gammaproteobacteria</taxon>
        <taxon>Lysobacterales</taxon>
        <taxon>Rhodanobacteraceae</taxon>
        <taxon>Dokdonella</taxon>
    </lineage>
</organism>
<dbReference type="RefSeq" id="WP_067645812.1">
    <property type="nucleotide sequence ID" value="NZ_CP015249.1"/>
</dbReference>
<dbReference type="OrthoDB" id="8648979at2"/>
<dbReference type="KEGG" id="dko:I596_1512"/>
<evidence type="ECO:0000313" key="1">
    <source>
        <dbReference type="EMBL" id="ANB17537.1"/>
    </source>
</evidence>
<dbReference type="SUPFAM" id="SSF56059">
    <property type="entry name" value="Glutathione synthetase ATP-binding domain-like"/>
    <property type="match status" value="1"/>
</dbReference>
<dbReference type="Pfam" id="PF11379">
    <property type="entry name" value="DUF3182"/>
    <property type="match status" value="1"/>
</dbReference>
<sequence>MIGVAGVPGCVALLSRRAGRRPDGHEARTHAALAQRIAALTGRTYVGEHETGRRYAEPVYFVPDRTLLQREAAELGIGGEADLFGGVVPFAFVATKTISHPALDAQARVPEGWVHALGERLADAVLPGYSVFTRADLRRAGEDLLAGGAVRIKAAHESGGNGQQVAATAAALADHVAVVDEAVLERHGAVVERDLAQAVTYSVGEVLLAGMRVAYVGSQRQTVNHRGAEVYGGSDLTVVRGRFQDLLALDLPDALRQAVAQVCRYDAEAMRAYPGTYASRRNYDVIAGRDGDGRPASGVLEQSWRIGGASGAELLAIEALARDPALQRVRAATCEVYGERVPADAEVHYRGRDERVGYLVKYSLLHRE</sequence>
<dbReference type="EMBL" id="CP015249">
    <property type="protein sequence ID" value="ANB17537.1"/>
    <property type="molecule type" value="Genomic_DNA"/>
</dbReference>
<keyword evidence="2" id="KW-1185">Reference proteome</keyword>
<gene>
    <name evidence="1" type="ORF">I596_1512</name>
</gene>
<dbReference type="Proteomes" id="UP000076830">
    <property type="component" value="Chromosome"/>
</dbReference>
<dbReference type="AlphaFoldDB" id="A0A160DT61"/>
<proteinExistence type="predicted"/>
<dbReference type="InterPro" id="IPR021519">
    <property type="entry name" value="DUF3182"/>
</dbReference>